<proteinExistence type="predicted"/>
<feature type="compositionally biased region" description="Basic and acidic residues" evidence="1">
    <location>
        <begin position="211"/>
        <end position="221"/>
    </location>
</feature>
<accession>A0A4Y9F1Q1</accession>
<feature type="non-terminal residue" evidence="2">
    <location>
        <position position="237"/>
    </location>
</feature>
<evidence type="ECO:0008006" key="4">
    <source>
        <dbReference type="Google" id="ProtNLM"/>
    </source>
</evidence>
<evidence type="ECO:0000313" key="3">
    <source>
        <dbReference type="Proteomes" id="UP000297951"/>
    </source>
</evidence>
<dbReference type="Pfam" id="PF13730">
    <property type="entry name" value="HTH_36"/>
    <property type="match status" value="1"/>
</dbReference>
<feature type="region of interest" description="Disordered" evidence="1">
    <location>
        <begin position="211"/>
        <end position="237"/>
    </location>
</feature>
<organism evidence="2 3">
    <name type="scientific">Rothia nasimurium</name>
    <dbReference type="NCBI Taxonomy" id="85336"/>
    <lineage>
        <taxon>Bacteria</taxon>
        <taxon>Bacillati</taxon>
        <taxon>Actinomycetota</taxon>
        <taxon>Actinomycetes</taxon>
        <taxon>Micrococcales</taxon>
        <taxon>Micrococcaceae</taxon>
        <taxon>Rothia</taxon>
    </lineage>
</organism>
<reference evidence="2 3" key="1">
    <citation type="submission" date="2019-03" db="EMBL/GenBank/DDBJ databases">
        <title>Diversity of the mouse oral microbiome.</title>
        <authorList>
            <person name="Joseph S."/>
            <person name="Aduse-Opoku J."/>
            <person name="Curtis M."/>
            <person name="Wade W."/>
            <person name="Hashim A."/>
        </authorList>
    </citation>
    <scope>NUCLEOTIDE SEQUENCE [LARGE SCALE GENOMIC DNA]</scope>
    <source>
        <strain evidence="3">irhom_31</strain>
    </source>
</reference>
<protein>
    <recommendedName>
        <fullName evidence="4">Helix-turn-helix domain-containing protein</fullName>
    </recommendedName>
</protein>
<gene>
    <name evidence="2" type="ORF">E4U03_09570</name>
</gene>
<dbReference type="RefSeq" id="WP_194210403.1">
    <property type="nucleotide sequence ID" value="NZ_SPQC01000036.1"/>
</dbReference>
<name>A0A4Y9F1Q1_9MICC</name>
<dbReference type="Proteomes" id="UP000297951">
    <property type="component" value="Unassembled WGS sequence"/>
</dbReference>
<dbReference type="AlphaFoldDB" id="A0A4Y9F1Q1"/>
<sequence>MSVQATTWVWEHSQAEGTARLVLLAVADAANREGERAWVSAKTISKMCRIGHRTAQRKIAELIDSGELEKMGSRGEKHATVYRLPGVRENQPVRQDDVAPVRQDDVRQNGVYAKSDTPLRQMEPAATPPMAHTPINPSSSKELHPINNAHAHETVGERKRPAPGRVHYSPAFEQFWEAYPRKEGKLDAYNAWRSASHFNNASHLIAAAGRYRDNPNRDPRYTKTPTRWLNTRGWEDG</sequence>
<evidence type="ECO:0000256" key="1">
    <source>
        <dbReference type="SAM" id="MobiDB-lite"/>
    </source>
</evidence>
<evidence type="ECO:0000313" key="2">
    <source>
        <dbReference type="EMBL" id="TFU21294.1"/>
    </source>
</evidence>
<comment type="caution">
    <text evidence="2">The sequence shown here is derived from an EMBL/GenBank/DDBJ whole genome shotgun (WGS) entry which is preliminary data.</text>
</comment>
<dbReference type="EMBL" id="SPQC01000036">
    <property type="protein sequence ID" value="TFU21294.1"/>
    <property type="molecule type" value="Genomic_DNA"/>
</dbReference>